<dbReference type="Proteomes" id="UP000823921">
    <property type="component" value="Unassembled WGS sequence"/>
</dbReference>
<gene>
    <name evidence="1" type="ORF">H9712_03090</name>
</gene>
<dbReference type="AlphaFoldDB" id="A0A9D2MLX6"/>
<reference evidence="1" key="2">
    <citation type="submission" date="2021-04" db="EMBL/GenBank/DDBJ databases">
        <authorList>
            <person name="Gilroy R."/>
        </authorList>
    </citation>
    <scope>NUCLEOTIDE SEQUENCE</scope>
    <source>
        <strain evidence="1">CHK192-8294</strain>
    </source>
</reference>
<evidence type="ECO:0000313" key="2">
    <source>
        <dbReference type="Proteomes" id="UP000823921"/>
    </source>
</evidence>
<dbReference type="EMBL" id="DWXO01000030">
    <property type="protein sequence ID" value="HJB79949.1"/>
    <property type="molecule type" value="Genomic_DNA"/>
</dbReference>
<accession>A0A9D2MLX6</accession>
<reference evidence="1" key="1">
    <citation type="journal article" date="2021" name="PeerJ">
        <title>Extensive microbial diversity within the chicken gut microbiome revealed by metagenomics and culture.</title>
        <authorList>
            <person name="Gilroy R."/>
            <person name="Ravi A."/>
            <person name="Getino M."/>
            <person name="Pursley I."/>
            <person name="Horton D.L."/>
            <person name="Alikhan N.F."/>
            <person name="Baker D."/>
            <person name="Gharbi K."/>
            <person name="Hall N."/>
            <person name="Watson M."/>
            <person name="Adriaenssens E.M."/>
            <person name="Foster-Nyarko E."/>
            <person name="Jarju S."/>
            <person name="Secka A."/>
            <person name="Antonio M."/>
            <person name="Oren A."/>
            <person name="Chaudhuri R.R."/>
            <person name="La Ragione R."/>
            <person name="Hildebrand F."/>
            <person name="Pallen M.J."/>
        </authorList>
    </citation>
    <scope>NUCLEOTIDE SEQUENCE</scope>
    <source>
        <strain evidence="1">CHK192-8294</strain>
    </source>
</reference>
<protein>
    <submittedName>
        <fullName evidence="1">Uncharacterized protein</fullName>
    </submittedName>
</protein>
<proteinExistence type="predicted"/>
<sequence>MKRTSILVLLLALFSAAVLTGVSIAVQWKGSSVTVEAETLAGDQAAAEGLELSLPVYCQNAMLWELTVPAARPGDTDSRFDFSSLGLRNAQFNLLNLASPYPMVRSVDGTPDVLDIRIPLGSSSDWEEAVQLVADETPAGETRTRQIRLAEVYDAWPIRVYLDGNGIWFDPVGQTFEDYFSIPIPQDYQVEITVKKNERGKETRTDVENDPQYSLECTVDTVETDDAILFLLKVHYFSWESYQEFSADGSAIPGGWGIYRLTTNEDKTEGSLETLFSLPEGSIAQQFWASQDGSTLFLLTVEEGVLRLRVFDRNMVLLDTQDLMPAGESDPFYDLLQGDDFFVAVVADKDRFRFTVVEQKDGAWTTALSTHTLTQEQSGYSFYSKDGYGANLLGMDYAQGRLAVCATNHDLEPGFYLSVYDQEGLAYLGLYSTSLHPKALAPLRSDLGMEFGEVPFDTLSPGIRWQRTSEGG</sequence>
<name>A0A9D2MLX6_9FIRM</name>
<evidence type="ECO:0000313" key="1">
    <source>
        <dbReference type="EMBL" id="HJB79949.1"/>
    </source>
</evidence>
<organism evidence="1 2">
    <name type="scientific">Candidatus Flavonifractor intestinigallinarum</name>
    <dbReference type="NCBI Taxonomy" id="2838586"/>
    <lineage>
        <taxon>Bacteria</taxon>
        <taxon>Bacillati</taxon>
        <taxon>Bacillota</taxon>
        <taxon>Clostridia</taxon>
        <taxon>Eubacteriales</taxon>
        <taxon>Oscillospiraceae</taxon>
        <taxon>Flavonifractor</taxon>
    </lineage>
</organism>
<comment type="caution">
    <text evidence="1">The sequence shown here is derived from an EMBL/GenBank/DDBJ whole genome shotgun (WGS) entry which is preliminary data.</text>
</comment>